<evidence type="ECO:0000259" key="2">
    <source>
        <dbReference type="Pfam" id="PF25438"/>
    </source>
</evidence>
<dbReference type="AlphaFoldDB" id="A0AA39QZT8"/>
<feature type="region of interest" description="Disordered" evidence="1">
    <location>
        <begin position="147"/>
        <end position="169"/>
    </location>
</feature>
<name>A0AA39QZT8_9LECA</name>
<feature type="region of interest" description="Disordered" evidence="1">
    <location>
        <begin position="256"/>
        <end position="284"/>
    </location>
</feature>
<dbReference type="EMBL" id="JAFEKC020000014">
    <property type="protein sequence ID" value="KAK0510831.1"/>
    <property type="molecule type" value="Genomic_DNA"/>
</dbReference>
<evidence type="ECO:0000313" key="4">
    <source>
        <dbReference type="Proteomes" id="UP001166286"/>
    </source>
</evidence>
<organism evidence="3 4">
    <name type="scientific">Cladonia borealis</name>
    <dbReference type="NCBI Taxonomy" id="184061"/>
    <lineage>
        <taxon>Eukaryota</taxon>
        <taxon>Fungi</taxon>
        <taxon>Dikarya</taxon>
        <taxon>Ascomycota</taxon>
        <taxon>Pezizomycotina</taxon>
        <taxon>Lecanoromycetes</taxon>
        <taxon>OSLEUM clade</taxon>
        <taxon>Lecanoromycetidae</taxon>
        <taxon>Lecanorales</taxon>
        <taxon>Lecanorineae</taxon>
        <taxon>Cladoniaceae</taxon>
        <taxon>Cladonia</taxon>
    </lineage>
</organism>
<evidence type="ECO:0000313" key="3">
    <source>
        <dbReference type="EMBL" id="KAK0510831.1"/>
    </source>
</evidence>
<protein>
    <recommendedName>
        <fullName evidence="2">DUF7896 domain-containing protein</fullName>
    </recommendedName>
</protein>
<dbReference type="InterPro" id="IPR057218">
    <property type="entry name" value="DUF7896"/>
</dbReference>
<feature type="region of interest" description="Disordered" evidence="1">
    <location>
        <begin position="191"/>
        <end position="241"/>
    </location>
</feature>
<proteinExistence type="predicted"/>
<keyword evidence="4" id="KW-1185">Reference proteome</keyword>
<gene>
    <name evidence="3" type="ORF">JMJ35_006383</name>
</gene>
<dbReference type="Pfam" id="PF25438">
    <property type="entry name" value="DUF7896"/>
    <property type="match status" value="1"/>
</dbReference>
<dbReference type="PANTHER" id="PTHR42031:SF1">
    <property type="entry name" value="KEY LIME PATHOGENICITY PROTEIN"/>
    <property type="match status" value="1"/>
</dbReference>
<dbReference type="PANTHER" id="PTHR42031">
    <property type="entry name" value="KEY LIME PATHOGENICITY PROTEIN"/>
    <property type="match status" value="1"/>
</dbReference>
<feature type="compositionally biased region" description="Basic and acidic residues" evidence="1">
    <location>
        <begin position="56"/>
        <end position="65"/>
    </location>
</feature>
<feature type="region of interest" description="Disordered" evidence="1">
    <location>
        <begin position="482"/>
        <end position="509"/>
    </location>
</feature>
<reference evidence="3" key="1">
    <citation type="submission" date="2023-03" db="EMBL/GenBank/DDBJ databases">
        <title>Complete genome of Cladonia borealis.</title>
        <authorList>
            <person name="Park H."/>
        </authorList>
    </citation>
    <scope>NUCLEOTIDE SEQUENCE</scope>
    <source>
        <strain evidence="3">ANT050790</strain>
    </source>
</reference>
<evidence type="ECO:0000256" key="1">
    <source>
        <dbReference type="SAM" id="MobiDB-lite"/>
    </source>
</evidence>
<feature type="region of interest" description="Disordered" evidence="1">
    <location>
        <begin position="102"/>
        <end position="123"/>
    </location>
</feature>
<feature type="compositionally biased region" description="Low complexity" evidence="1">
    <location>
        <begin position="326"/>
        <end position="336"/>
    </location>
</feature>
<feature type="compositionally biased region" description="Low complexity" evidence="1">
    <location>
        <begin position="213"/>
        <end position="225"/>
    </location>
</feature>
<feature type="compositionally biased region" description="Basic residues" evidence="1">
    <location>
        <begin position="482"/>
        <end position="491"/>
    </location>
</feature>
<comment type="caution">
    <text evidence="3">The sequence shown here is derived from an EMBL/GenBank/DDBJ whole genome shotgun (WGS) entry which is preliminary data.</text>
</comment>
<feature type="compositionally biased region" description="Low complexity" evidence="1">
    <location>
        <begin position="364"/>
        <end position="375"/>
    </location>
</feature>
<feature type="domain" description="DUF7896" evidence="2">
    <location>
        <begin position="438"/>
        <end position="517"/>
    </location>
</feature>
<feature type="region of interest" description="Disordered" evidence="1">
    <location>
        <begin position="47"/>
        <end position="68"/>
    </location>
</feature>
<accession>A0AA39QZT8</accession>
<feature type="region of interest" description="Disordered" evidence="1">
    <location>
        <begin position="316"/>
        <end position="378"/>
    </location>
</feature>
<feature type="compositionally biased region" description="Low complexity" evidence="1">
    <location>
        <begin position="265"/>
        <end position="280"/>
    </location>
</feature>
<feature type="compositionally biased region" description="Polar residues" evidence="1">
    <location>
        <begin position="316"/>
        <end position="325"/>
    </location>
</feature>
<feature type="region of interest" description="Disordered" evidence="1">
    <location>
        <begin position="522"/>
        <end position="557"/>
    </location>
</feature>
<sequence>MAALLEQVLKDKKDIFALENGHLSPAEYHRRWEQETQNLATLLRAPPTRHANGRSSNHEPQHADSADCDDVVSYNPVVQAQQQQQARLPQAQPPVDRSVEMAPTMSRKRSSHSQFGPVPFSGTEEQVPPLLLDWQTDNNSPFNGLNARSFATPASKKRRQSLQVSESPQSIKVYEPSAYCENQPALSPTFPSDVQHHRASSQHYITTSPYPPSSATSHSPATSMSDLFAPQTPSTSTCMSREPSLYENMSMMRFKSQSSDDMHDSQTFNTQSTSNGSQSNDLSPFNPSLSFLHASGVADDASCSPVSNLATCYTSPSTVIHDNNMTRSLSSESTESSKSRSSRRSLQEVVQGQGARHIKPKENSTSMSRQPSSSSCVGVDMARTRSEDGLKVVIPKNQTYVRPQHPKVFCEQCNIKPEGFRGPHELRRHMENKHSPTRTVWVCKDRSADQKFLSKCKACNEGKMYGAYYNAAAHLRRIHFHAKVKGKKGKGSSKEKPRGGDGGGDDPPMEIIKLWIEASQVSKDDPPIKDDETDESGSAPYLMEDTPDEYYGNGYCQPNSLPSIDATTLLQPSFTSQDSSHAINDVPFSPSYDTNTSFDMNTYVQSAPSMFTSSTPATEFDVDTNASVITPVNQDLPSNNIMNVGLYNSDFPGSMDQFDLNDPSIYPFV</sequence>
<dbReference type="Proteomes" id="UP001166286">
    <property type="component" value="Unassembled WGS sequence"/>
</dbReference>